<evidence type="ECO:0000256" key="2">
    <source>
        <dbReference type="ARBA" id="ARBA00022898"/>
    </source>
</evidence>
<evidence type="ECO:0000256" key="1">
    <source>
        <dbReference type="ARBA" id="ARBA00001933"/>
    </source>
</evidence>
<dbReference type="STRING" id="1002804.HBZC1_15010"/>
<proteinExistence type="predicted"/>
<organism evidence="3 4">
    <name type="scientific">Helicobacter bizzozeronii (strain CIII-1)</name>
    <dbReference type="NCBI Taxonomy" id="1002804"/>
    <lineage>
        <taxon>Bacteria</taxon>
        <taxon>Pseudomonadati</taxon>
        <taxon>Campylobacterota</taxon>
        <taxon>Epsilonproteobacteria</taxon>
        <taxon>Campylobacterales</taxon>
        <taxon>Helicobacteraceae</taxon>
        <taxon>Helicobacter</taxon>
    </lineage>
</organism>
<name>F8KUD1_HELBC</name>
<keyword evidence="2" id="KW-0663">Pyridoxal phosphate</keyword>
<keyword evidence="3" id="KW-0456">Lyase</keyword>
<dbReference type="PANTHER" id="PTHR43295:SF9">
    <property type="entry name" value="BIOSYNTHETIC ARGININE DECARBOXYLASE"/>
    <property type="match status" value="1"/>
</dbReference>
<dbReference type="KEGG" id="hbi:HBZC1_15010"/>
<evidence type="ECO:0000313" key="3">
    <source>
        <dbReference type="EMBL" id="CCB80487.1"/>
    </source>
</evidence>
<keyword evidence="4" id="KW-1185">Reference proteome</keyword>
<dbReference type="Proteomes" id="UP000008387">
    <property type="component" value="Chromosome"/>
</dbReference>
<evidence type="ECO:0000313" key="4">
    <source>
        <dbReference type="Proteomes" id="UP000008387"/>
    </source>
</evidence>
<dbReference type="InterPro" id="IPR009006">
    <property type="entry name" value="Ala_racemase/Decarboxylase_C"/>
</dbReference>
<gene>
    <name evidence="3" type="ordered locus">HBZC1_15010</name>
</gene>
<dbReference type="GO" id="GO:0006527">
    <property type="term" value="P:L-arginine catabolic process"/>
    <property type="evidence" value="ECO:0007669"/>
    <property type="project" value="InterPro"/>
</dbReference>
<dbReference type="eggNOG" id="COG1166">
    <property type="taxonomic scope" value="Bacteria"/>
</dbReference>
<dbReference type="EC" id="4.1.1.19" evidence="3"/>
<dbReference type="GO" id="GO:0033388">
    <property type="term" value="P:putrescine biosynthetic process from arginine"/>
    <property type="evidence" value="ECO:0007669"/>
    <property type="project" value="TreeGrafter"/>
</dbReference>
<accession>F8KUD1</accession>
<dbReference type="GO" id="GO:0008295">
    <property type="term" value="P:spermidine biosynthetic process"/>
    <property type="evidence" value="ECO:0007669"/>
    <property type="project" value="InterPro"/>
</dbReference>
<dbReference type="InterPro" id="IPR029066">
    <property type="entry name" value="PLP-binding_barrel"/>
</dbReference>
<protein>
    <submittedName>
        <fullName evidence="3">Arginine decarboxylase</fullName>
        <ecNumber evidence="3">4.1.1.19</ecNumber>
    </submittedName>
</protein>
<dbReference type="AlphaFoldDB" id="F8KUD1"/>
<sequence length="136" mass="15480">MQTYGLEYWGKEDFVIEGGLVKLNVGSKPSLMEIVMELREQGFKGPLLLRFPHLIEKQVKELFNMFSNAINQYHYSGAFKAVFPLKVNHMPHFVLPLVEISKAFKGHYGLEAGSKAELILAMSYIQEGATHHGQWL</sequence>
<dbReference type="EMBL" id="FR871757">
    <property type="protein sequence ID" value="CCB80487.1"/>
    <property type="molecule type" value="Genomic_DNA"/>
</dbReference>
<comment type="cofactor">
    <cofactor evidence="1">
        <name>pyridoxal 5'-phosphate</name>
        <dbReference type="ChEBI" id="CHEBI:597326"/>
    </cofactor>
</comment>
<dbReference type="PANTHER" id="PTHR43295">
    <property type="entry name" value="ARGININE DECARBOXYLASE"/>
    <property type="match status" value="1"/>
</dbReference>
<reference evidence="3 4" key="1">
    <citation type="journal article" date="2011" name="J. Bacteriol.">
        <title>Genome sequence of Helicobacter bizzozeronii strain CIII-1, an isolate from human gastric mucosa.</title>
        <authorList>
            <person name="Schott T."/>
            <person name="Rossi M."/>
            <person name="Hanninen M.L."/>
        </authorList>
    </citation>
    <scope>NUCLEOTIDE SEQUENCE [LARGE SCALE GENOMIC DNA]</scope>
    <source>
        <strain evidence="3 4">CIII-1</strain>
    </source>
</reference>
<dbReference type="Gene3D" id="2.40.37.10">
    <property type="entry name" value="Lyase, Ornithine Decarboxylase, Chain A, domain 1"/>
    <property type="match status" value="1"/>
</dbReference>
<dbReference type="HOGENOM" id="CLU_1872579_0_0_7"/>
<dbReference type="SUPFAM" id="SSF51419">
    <property type="entry name" value="PLP-binding barrel"/>
    <property type="match status" value="1"/>
</dbReference>
<dbReference type="GO" id="GO:0008792">
    <property type="term" value="F:arginine decarboxylase activity"/>
    <property type="evidence" value="ECO:0007669"/>
    <property type="project" value="UniProtKB-EC"/>
</dbReference>
<dbReference type="InterPro" id="IPR002985">
    <property type="entry name" value="Arg_decrbxlase"/>
</dbReference>